<dbReference type="GO" id="GO:0043495">
    <property type="term" value="F:protein-membrane adaptor activity"/>
    <property type="evidence" value="ECO:0007669"/>
    <property type="project" value="TreeGrafter"/>
</dbReference>
<name>A0A6P5F4V2_ANACO</name>
<protein>
    <recommendedName>
        <fullName evidence="4">Autophagy-related protein 2</fullName>
    </recommendedName>
</protein>
<comment type="similarity">
    <text evidence="3">Belongs to the ATG2 family.</text>
</comment>
<evidence type="ECO:0000256" key="1">
    <source>
        <dbReference type="ARBA" id="ARBA00004406"/>
    </source>
</evidence>
<comment type="catalytic activity">
    <reaction evidence="10">
        <text>a 1,2-diacyl-sn-glycero-3-phospho-L-serine(in) = a 1,2-diacyl-sn-glycero-3-phospho-L-serine(out)</text>
        <dbReference type="Rhea" id="RHEA:38663"/>
        <dbReference type="ChEBI" id="CHEBI:57262"/>
    </reaction>
</comment>
<keyword evidence="8" id="KW-0445">Lipid transport</keyword>
<feature type="region of interest" description="Disordered" evidence="12">
    <location>
        <begin position="1872"/>
        <end position="1894"/>
    </location>
</feature>
<dbReference type="OrthoDB" id="18982at2759"/>
<reference evidence="14 15" key="2">
    <citation type="submission" date="2025-04" db="UniProtKB">
        <authorList>
            <consortium name="RefSeq"/>
        </authorList>
    </citation>
    <scope>IDENTIFICATION</scope>
    <source>
        <tissue evidence="14 15">Leaf</tissue>
    </source>
</reference>
<evidence type="ECO:0000256" key="12">
    <source>
        <dbReference type="SAM" id="MobiDB-lite"/>
    </source>
</evidence>
<dbReference type="GeneID" id="109712176"/>
<keyword evidence="7" id="KW-0072">Autophagy</keyword>
<reference evidence="13" key="1">
    <citation type="journal article" date="2015" name="Nat. Genet.">
        <title>The pineapple genome and the evolution of CAM photosynthesis.</title>
        <authorList>
            <person name="Ming R."/>
            <person name="VanBuren R."/>
            <person name="Wai C.M."/>
            <person name="Tang H."/>
            <person name="Schatz M.C."/>
            <person name="Bowers J.E."/>
            <person name="Lyons E."/>
            <person name="Wang M.L."/>
            <person name="Chen J."/>
            <person name="Biggers E."/>
            <person name="Zhang J."/>
            <person name="Huang L."/>
            <person name="Zhang L."/>
            <person name="Miao W."/>
            <person name="Zhang J."/>
            <person name="Ye Z."/>
            <person name="Miao C."/>
            <person name="Lin Z."/>
            <person name="Wang H."/>
            <person name="Zhou H."/>
            <person name="Yim W.C."/>
            <person name="Priest H.D."/>
            <person name="Zheng C."/>
            <person name="Woodhouse M."/>
            <person name="Edger P.P."/>
            <person name="Guyot R."/>
            <person name="Guo H.B."/>
            <person name="Guo H."/>
            <person name="Zheng G."/>
            <person name="Singh R."/>
            <person name="Sharma A."/>
            <person name="Min X."/>
            <person name="Zheng Y."/>
            <person name="Lee H."/>
            <person name="Gurtowski J."/>
            <person name="Sedlazeck F.J."/>
            <person name="Harkess A."/>
            <person name="McKain M.R."/>
            <person name="Liao Z."/>
            <person name="Fang J."/>
            <person name="Liu J."/>
            <person name="Zhang X."/>
            <person name="Zhang Q."/>
            <person name="Hu W."/>
            <person name="Qin Y."/>
            <person name="Wang K."/>
            <person name="Chen L.Y."/>
            <person name="Shirley N."/>
            <person name="Lin Y.R."/>
            <person name="Liu L.Y."/>
            <person name="Hernandez A.G."/>
            <person name="Wright C.L."/>
            <person name="Bulone V."/>
            <person name="Tuskan G.A."/>
            <person name="Heath K."/>
            <person name="Zee F."/>
            <person name="Moore P.H."/>
            <person name="Sunkar R."/>
            <person name="Leebens-Mack J.H."/>
            <person name="Mockler T."/>
            <person name="Bennetzen J.L."/>
            <person name="Freeling M."/>
            <person name="Sankoff D."/>
            <person name="Paterson A.H."/>
            <person name="Zhu X."/>
            <person name="Yang X."/>
            <person name="Smith J.A."/>
            <person name="Cushman J.C."/>
            <person name="Paull R.E."/>
            <person name="Yu Q."/>
        </authorList>
    </citation>
    <scope>NUCLEOTIDE SEQUENCE [LARGE SCALE GENOMIC DNA]</scope>
    <source>
        <strain evidence="13">cv. F153</strain>
    </source>
</reference>
<dbReference type="Pfam" id="PF13329">
    <property type="entry name" value="ATG2_CAD"/>
    <property type="match status" value="3"/>
</dbReference>
<dbReference type="RefSeq" id="XP_020091187.1">
    <property type="nucleotide sequence ID" value="XM_020235598.1"/>
</dbReference>
<evidence type="ECO:0000313" key="14">
    <source>
        <dbReference type="RefSeq" id="XP_020091186.1"/>
    </source>
</evidence>
<evidence type="ECO:0000256" key="7">
    <source>
        <dbReference type="ARBA" id="ARBA00023006"/>
    </source>
</evidence>
<dbReference type="GO" id="GO:0061908">
    <property type="term" value="C:phagophore"/>
    <property type="evidence" value="ECO:0007669"/>
    <property type="project" value="TreeGrafter"/>
</dbReference>
<dbReference type="Proteomes" id="UP000515123">
    <property type="component" value="Linkage group 6"/>
</dbReference>
<evidence type="ECO:0000313" key="15">
    <source>
        <dbReference type="RefSeq" id="XP_020091187.1"/>
    </source>
</evidence>
<dbReference type="GO" id="GO:0061709">
    <property type="term" value="P:reticulophagy"/>
    <property type="evidence" value="ECO:0007669"/>
    <property type="project" value="TreeGrafter"/>
</dbReference>
<evidence type="ECO:0000256" key="8">
    <source>
        <dbReference type="ARBA" id="ARBA00023055"/>
    </source>
</evidence>
<evidence type="ECO:0000256" key="6">
    <source>
        <dbReference type="ARBA" id="ARBA00022824"/>
    </source>
</evidence>
<gene>
    <name evidence="14 15" type="primary">LOC109712176</name>
</gene>
<sequence length="1981" mass="218707">MGFPWGFSGNNLVKRLCKSLLKKKLGDLILGDIDLDQLDVQISKGTFHLSDLALNAEFINWKLVGSGIMIKEGSMKSLSIRIPLKLKSCEIEVEELELVLAPCALSEIPPSDADCLMSGNDGQEHKVIDAQKIGQETPNYISSAIPRDVDEGVKKIANVVKWFLTSFHIRIKDICVVFDPQTNLEVDKSVCNRSLVLRIKETNFGTCLSEDAVVKLNNFIKFEEAVIEFLQMDDVDRQLHSDLEASTIEKCSGKGTTAILTGPIGGFSGTLNLSIPWKNGSLNLQKIDADVSIDSLELRVQPSSIQWAIDIWNSLKNTTTNQLNHVYKAADASNCGSKLNPCSYSGGSSKLGAGVVPASREDISKSIFATNSQDKIQDTFFTRTNVIQNWIPESFGWEDQTDQDSDYDASIDQFFECFEEMRSSQMNSGNSGIWNWTCSVFNAITFASSLASGSDQIPGEQLVEKTLRAAIAEICVVISFGDEEKNHLDFSNNVLNSFLFGKSSDSFLSCLSSMHVEQSTLNEVSTDNLNMNHLEARFQNVFIDLETYPQNMKFEASVGHIKLDEYYDDGKHAAESGYHFRNPSYDQVVINQHLKKGIQAVLPPFLFPGPDHNLQSYINDSAETAEYTLNPQDGLIKVRLFESFDKCNCQYAVSSKEIDGKPVMSTSINVLVPPIIFWIHFHLVYVLLDLFKLVESSMKRSNTEEFQSGGLSGSHSSSHGGAERSNLTCIETVSAEASLKGNIVFSRARAIVCFPSSFDGDFSRPSSFDKFIIFDHTSSLSSEEVSGISSLPAARSFRDYPCANSTSIHLDLKNFDIYLVESMCHDNLEDRFCSVDRQTFSIANILSVTNRARDHHSGVTMVWQKGPVTGTWMASRAWSLSTSHNKKDTKKVFGEGTGFSSAATSKDLQEMSSTIRRELILSSEFLLHVQFSHASVHLGKKDYMLLNRLLNYVFDGFSNRGATTCENSKAGESTPGDQIAPQTSIFLECGSLDICAKLDEVFEVSHLLQRELEGLWKSFKLSIEKFELLSVSNIGGVSNAKYLWVNHGEGELWGSVYGGNERTDEVAKDFLLIVCRNSAMGRGDGEGTNALSFGAAGTSVTHMWNPKLSESYLSVIVRSGTIVAPGGRLDWISGICLFFSSPSKEKEQSGKDDEESRDSKSGMVCKTSFFLDLVDIALSYEPHIKNTIIGGDAADMEPEYVVEPEEEMDKQSVACLLAAASLGLFNHTEVNSTSTEYRIGLHDVGFLICQSTGSKNVNCGYHVGYLRETGYVKIAQNTLVEALLRFNKDSFWELEISESQFNLDTCSDTTGGLICLIAQLQQLYAPDVQDAIIHLQSRWNSFQQTKEESISSDEVDKFENSSMKSLPASDEGSRSVGLLDEILENAFYIDGGEPVFSDDSTELGDAYASNVQVGNSMAGSEERVQISPEVNSCLSQIIDSYYVPTFLSSSPNEVRKYETCDRVPRDVEGGKSRWYDDSSLMIVDNHMSETNSQLGELVNREDTVGSGSSDPTESSILKGKVLLQNIDVRWRMHAGVDWSTPGSSVGSLSSSGRDGSSCLELYILGLNLQYDMYPDGEVCVSNISLSAQDVNLYDRSREAPWKMVLGCYDSKDYPRESCSKAFRLELEAVRPEPLIPLEDYRLHLEFLPLRLHLDQGQLNFLIQFFSKDSSSDKSQSLAHDLDDSENTGKERISFGCQTIVEEALLPFFQKFDIRPLVVRIDYIPRHFDPVALSKGNYAELLNLVPWKGIDLQLKQVSAVGIYGWSSICETVLGEWLEDISHNQVHKLLKGLAPIRSLFAVGSGTSKLISSPVKSYKEDRKLLKGMQRGAVAFIRSVSIEAVGLGVHLAAGAHEILLKTECILTTIPPHLPSSHLSRRKANIRSNQPEDTQQGIQQQAYESLSDGLGRSASALFGTPLKVYQRGAGARSALASAFRAAPAAAIAPVSASARAVHCALLGLRNSLDPEHKKESMDKYLGPSRS</sequence>
<dbReference type="GO" id="GO:0034045">
    <property type="term" value="C:phagophore assembly site membrane"/>
    <property type="evidence" value="ECO:0007669"/>
    <property type="project" value="UniProtKB-SubCell"/>
</dbReference>
<evidence type="ECO:0000256" key="9">
    <source>
        <dbReference type="ARBA" id="ARBA00023136"/>
    </source>
</evidence>
<evidence type="ECO:0000313" key="13">
    <source>
        <dbReference type="Proteomes" id="UP000515123"/>
    </source>
</evidence>
<comment type="subcellular location">
    <subcellularLocation>
        <location evidence="1">Endoplasmic reticulum membrane</location>
        <topology evidence="1">Peripheral membrane protein</topology>
    </subcellularLocation>
    <subcellularLocation>
        <location evidence="2">Preautophagosomal structure membrane</location>
        <topology evidence="2">Peripheral membrane protein</topology>
    </subcellularLocation>
</comment>
<feature type="compositionally biased region" description="Polar residues" evidence="12">
    <location>
        <begin position="1881"/>
        <end position="1894"/>
    </location>
</feature>
<evidence type="ECO:0000256" key="10">
    <source>
        <dbReference type="ARBA" id="ARBA00024479"/>
    </source>
</evidence>
<dbReference type="RefSeq" id="XP_020091186.1">
    <property type="nucleotide sequence ID" value="XM_020235597.1"/>
</dbReference>
<evidence type="ECO:0000256" key="2">
    <source>
        <dbReference type="ARBA" id="ARBA00004623"/>
    </source>
</evidence>
<dbReference type="PANTHER" id="PTHR13190">
    <property type="entry name" value="AUTOPHAGY-RELATED 2, ISOFORM A"/>
    <property type="match status" value="1"/>
</dbReference>
<dbReference type="GO" id="GO:0032266">
    <property type="term" value="F:phosphatidylinositol-3-phosphate binding"/>
    <property type="evidence" value="ECO:0007669"/>
    <property type="project" value="TreeGrafter"/>
</dbReference>
<comment type="catalytic activity">
    <reaction evidence="11">
        <text>a 1,2-diacyl-sn-glycero-3-phosphoethanolamine(in) = a 1,2-diacyl-sn-glycero-3-phosphoethanolamine(out)</text>
        <dbReference type="Rhea" id="RHEA:38895"/>
        <dbReference type="ChEBI" id="CHEBI:64612"/>
    </reaction>
</comment>
<keyword evidence="13" id="KW-1185">Reference proteome</keyword>
<keyword evidence="6" id="KW-0256">Endoplasmic reticulum</keyword>
<dbReference type="GO" id="GO:0061723">
    <property type="term" value="P:glycophagy"/>
    <property type="evidence" value="ECO:0007669"/>
    <property type="project" value="TreeGrafter"/>
</dbReference>
<organism evidence="14">
    <name type="scientific">Ananas comosus</name>
    <name type="common">Pineapple</name>
    <name type="synonym">Ananas ananas</name>
    <dbReference type="NCBI Taxonomy" id="4615"/>
    <lineage>
        <taxon>Eukaryota</taxon>
        <taxon>Viridiplantae</taxon>
        <taxon>Streptophyta</taxon>
        <taxon>Embryophyta</taxon>
        <taxon>Tracheophyta</taxon>
        <taxon>Spermatophyta</taxon>
        <taxon>Magnoliopsida</taxon>
        <taxon>Liliopsida</taxon>
        <taxon>Poales</taxon>
        <taxon>Bromeliaceae</taxon>
        <taxon>Bromelioideae</taxon>
        <taxon>Ananas</taxon>
    </lineage>
</organism>
<evidence type="ECO:0000256" key="5">
    <source>
        <dbReference type="ARBA" id="ARBA00022448"/>
    </source>
</evidence>
<dbReference type="GO" id="GO:0006869">
    <property type="term" value="P:lipid transport"/>
    <property type="evidence" value="ECO:0007669"/>
    <property type="project" value="UniProtKB-KW"/>
</dbReference>
<evidence type="ECO:0000256" key="11">
    <source>
        <dbReference type="ARBA" id="ARBA00024615"/>
    </source>
</evidence>
<evidence type="ECO:0000256" key="3">
    <source>
        <dbReference type="ARBA" id="ARBA00009714"/>
    </source>
</evidence>
<accession>A0A6P5F4V2</accession>
<proteinExistence type="inferred from homology"/>
<evidence type="ECO:0000256" key="4">
    <source>
        <dbReference type="ARBA" id="ARBA00018070"/>
    </source>
</evidence>
<dbReference type="InterPro" id="IPR026849">
    <property type="entry name" value="ATG2"/>
</dbReference>
<keyword evidence="9" id="KW-0472">Membrane</keyword>
<dbReference type="GO" id="GO:0005789">
    <property type="term" value="C:endoplasmic reticulum membrane"/>
    <property type="evidence" value="ECO:0007669"/>
    <property type="project" value="UniProtKB-SubCell"/>
</dbReference>
<dbReference type="PANTHER" id="PTHR13190:SF1">
    <property type="entry name" value="AUTOPHAGY-RELATED 2, ISOFORM A"/>
    <property type="match status" value="1"/>
</dbReference>
<dbReference type="GO" id="GO:0000422">
    <property type="term" value="P:autophagy of mitochondrion"/>
    <property type="evidence" value="ECO:0007669"/>
    <property type="project" value="TreeGrafter"/>
</dbReference>
<dbReference type="GO" id="GO:0000045">
    <property type="term" value="P:autophagosome assembly"/>
    <property type="evidence" value="ECO:0007669"/>
    <property type="project" value="TreeGrafter"/>
</dbReference>
<dbReference type="GO" id="GO:0034727">
    <property type="term" value="P:piecemeal microautophagy of the nucleus"/>
    <property type="evidence" value="ECO:0007669"/>
    <property type="project" value="TreeGrafter"/>
</dbReference>
<keyword evidence="5" id="KW-0813">Transport</keyword>